<reference evidence="1" key="1">
    <citation type="submission" date="2023-03" db="EMBL/GenBank/DDBJ databases">
        <authorList>
            <person name="Steffen K."/>
            <person name="Cardenas P."/>
        </authorList>
    </citation>
    <scope>NUCLEOTIDE SEQUENCE</scope>
</reference>
<dbReference type="Proteomes" id="UP001174909">
    <property type="component" value="Unassembled WGS sequence"/>
</dbReference>
<name>A0AA35XKJ1_GEOBA</name>
<feature type="non-terminal residue" evidence="1">
    <location>
        <position position="53"/>
    </location>
</feature>
<protein>
    <submittedName>
        <fullName evidence="1">Uncharacterized protein</fullName>
    </submittedName>
</protein>
<keyword evidence="2" id="KW-1185">Reference proteome</keyword>
<proteinExistence type="predicted"/>
<evidence type="ECO:0000313" key="2">
    <source>
        <dbReference type="Proteomes" id="UP001174909"/>
    </source>
</evidence>
<evidence type="ECO:0000313" key="1">
    <source>
        <dbReference type="EMBL" id="CAI8054432.1"/>
    </source>
</evidence>
<organism evidence="1 2">
    <name type="scientific">Geodia barretti</name>
    <name type="common">Barrett's horny sponge</name>
    <dbReference type="NCBI Taxonomy" id="519541"/>
    <lineage>
        <taxon>Eukaryota</taxon>
        <taxon>Metazoa</taxon>
        <taxon>Porifera</taxon>
        <taxon>Demospongiae</taxon>
        <taxon>Heteroscleromorpha</taxon>
        <taxon>Tetractinellida</taxon>
        <taxon>Astrophorina</taxon>
        <taxon>Geodiidae</taxon>
        <taxon>Geodia</taxon>
    </lineage>
</organism>
<dbReference type="AlphaFoldDB" id="A0AA35XKJ1"/>
<sequence>MTYAVKTWCTIVVPISAAPRSVHSKNYAVVNVKLMSDNCVCTKHLATNPTGSS</sequence>
<comment type="caution">
    <text evidence="1">The sequence shown here is derived from an EMBL/GenBank/DDBJ whole genome shotgun (WGS) entry which is preliminary data.</text>
</comment>
<accession>A0AA35XKJ1</accession>
<gene>
    <name evidence="1" type="ORF">GBAR_LOCUS29701</name>
</gene>
<dbReference type="EMBL" id="CASHTH010004176">
    <property type="protein sequence ID" value="CAI8054432.1"/>
    <property type="molecule type" value="Genomic_DNA"/>
</dbReference>